<sequence>MNKDNIVVIGGYGQVGQTICNQLGERFPGKVIAAGRNLNKAKTYCDTTQGKVLSLQLDITKPIDPAVVEQAAVIVMCMDQQDTHIVELCAQTGTHYVDITASYPFFEQVEKLDKDFSKSGSTALLSIGLAPGVTNLLALEAQKYFSQNKQTDISILLGLGEAHGQAAMEWTVGGMNKTFTVIEKGKSKSVSSFTEGKVVNFGKQLGKRTAYRFNFSDQQVLPTTLNIPTVSTRMCLDSRFINALLGVSKKLGILNLLKYRSIRGTFMAMMGLLAGGKPQFAVKVDSWGYANRDHAVHVQQYLYGLKEAEITALVAAKVVERVYRGGLAHGVYHIEQLFQLQDILTAIGSKVEYRIEVS</sequence>
<dbReference type="PANTHER" id="PTHR43796">
    <property type="entry name" value="CARBOXYNORSPERMIDINE SYNTHASE"/>
    <property type="match status" value="1"/>
</dbReference>
<accession>A0ABS4FTY8</accession>
<protein>
    <submittedName>
        <fullName evidence="2">Saccharopine dehydrogenase-like NADP-dependent oxidoreductase</fullName>
    </submittedName>
</protein>
<feature type="domain" description="Saccharopine dehydrogenase NADP binding" evidence="1">
    <location>
        <begin position="6"/>
        <end position="124"/>
    </location>
</feature>
<dbReference type="Pfam" id="PF03435">
    <property type="entry name" value="Sacchrp_dh_NADP"/>
    <property type="match status" value="1"/>
</dbReference>
<dbReference type="Gene3D" id="3.40.50.720">
    <property type="entry name" value="NAD(P)-binding Rossmann-like Domain"/>
    <property type="match status" value="1"/>
</dbReference>
<keyword evidence="3" id="KW-1185">Reference proteome</keyword>
<proteinExistence type="predicted"/>
<dbReference type="Gene3D" id="3.30.360.10">
    <property type="entry name" value="Dihydrodipicolinate Reductase, domain 2"/>
    <property type="match status" value="1"/>
</dbReference>
<name>A0ABS4FTY8_9BACL</name>
<dbReference type="RefSeq" id="WP_210089635.1">
    <property type="nucleotide sequence ID" value="NZ_JAGGKG010000012.1"/>
</dbReference>
<evidence type="ECO:0000313" key="2">
    <source>
        <dbReference type="EMBL" id="MBP1906027.1"/>
    </source>
</evidence>
<evidence type="ECO:0000259" key="1">
    <source>
        <dbReference type="Pfam" id="PF03435"/>
    </source>
</evidence>
<comment type="caution">
    <text evidence="2">The sequence shown here is derived from an EMBL/GenBank/DDBJ whole genome shotgun (WGS) entry which is preliminary data.</text>
</comment>
<dbReference type="InterPro" id="IPR005097">
    <property type="entry name" value="Sacchrp_dh_NADP-bd"/>
</dbReference>
<dbReference type="EMBL" id="JAGGKG010000012">
    <property type="protein sequence ID" value="MBP1906027.1"/>
    <property type="molecule type" value="Genomic_DNA"/>
</dbReference>
<reference evidence="2 3" key="1">
    <citation type="submission" date="2021-03" db="EMBL/GenBank/DDBJ databases">
        <title>Genomic Encyclopedia of Type Strains, Phase IV (KMG-IV): sequencing the most valuable type-strain genomes for metagenomic binning, comparative biology and taxonomic classification.</title>
        <authorList>
            <person name="Goeker M."/>
        </authorList>
    </citation>
    <scope>NUCLEOTIDE SEQUENCE [LARGE SCALE GENOMIC DNA]</scope>
    <source>
        <strain evidence="2 3">DSM 14349</strain>
    </source>
</reference>
<dbReference type="PANTHER" id="PTHR43796:SF2">
    <property type="entry name" value="CARBOXYNORSPERMIDINE SYNTHASE"/>
    <property type="match status" value="1"/>
</dbReference>
<organism evidence="2 3">
    <name type="scientific">Paenibacillus turicensis</name>
    <dbReference type="NCBI Taxonomy" id="160487"/>
    <lineage>
        <taxon>Bacteria</taxon>
        <taxon>Bacillati</taxon>
        <taxon>Bacillota</taxon>
        <taxon>Bacilli</taxon>
        <taxon>Bacillales</taxon>
        <taxon>Paenibacillaceae</taxon>
        <taxon>Paenibacillus</taxon>
    </lineage>
</organism>
<gene>
    <name evidence="2" type="ORF">J2Z32_002676</name>
</gene>
<evidence type="ECO:0000313" key="3">
    <source>
        <dbReference type="Proteomes" id="UP001519272"/>
    </source>
</evidence>
<dbReference type="SUPFAM" id="SSF51735">
    <property type="entry name" value="NAD(P)-binding Rossmann-fold domains"/>
    <property type="match status" value="1"/>
</dbReference>
<dbReference type="InterPro" id="IPR036291">
    <property type="entry name" value="NAD(P)-bd_dom_sf"/>
</dbReference>
<dbReference type="Proteomes" id="UP001519272">
    <property type="component" value="Unassembled WGS sequence"/>
</dbReference>